<dbReference type="Gene3D" id="3.10.100.10">
    <property type="entry name" value="Mannose-Binding Protein A, subunit A"/>
    <property type="match status" value="1"/>
</dbReference>
<comment type="caution">
    <text evidence="3">The sequence shown here is derived from an EMBL/GenBank/DDBJ whole genome shotgun (WGS) entry which is preliminary data.</text>
</comment>
<dbReference type="Proteomes" id="UP000198287">
    <property type="component" value="Unassembled WGS sequence"/>
</dbReference>
<dbReference type="InterPro" id="IPR016187">
    <property type="entry name" value="CTDL_fold"/>
</dbReference>
<dbReference type="OrthoDB" id="6746664at2759"/>
<feature type="signal peptide" evidence="1">
    <location>
        <begin position="1"/>
        <end position="25"/>
    </location>
</feature>
<organism evidence="3 4">
    <name type="scientific">Folsomia candida</name>
    <name type="common">Springtail</name>
    <dbReference type="NCBI Taxonomy" id="158441"/>
    <lineage>
        <taxon>Eukaryota</taxon>
        <taxon>Metazoa</taxon>
        <taxon>Ecdysozoa</taxon>
        <taxon>Arthropoda</taxon>
        <taxon>Hexapoda</taxon>
        <taxon>Collembola</taxon>
        <taxon>Entomobryomorpha</taxon>
        <taxon>Isotomoidea</taxon>
        <taxon>Isotomidae</taxon>
        <taxon>Proisotominae</taxon>
        <taxon>Folsomia</taxon>
    </lineage>
</organism>
<dbReference type="PANTHER" id="PTHR22803">
    <property type="entry name" value="MANNOSE, PHOSPHOLIPASE, LECTIN RECEPTOR RELATED"/>
    <property type="match status" value="1"/>
</dbReference>
<dbReference type="InterPro" id="IPR050111">
    <property type="entry name" value="C-type_lectin/snaclec_domain"/>
</dbReference>
<accession>A0A226D8Y2</accession>
<dbReference type="Pfam" id="PF00059">
    <property type="entry name" value="Lectin_C"/>
    <property type="match status" value="1"/>
</dbReference>
<evidence type="ECO:0000313" key="3">
    <source>
        <dbReference type="EMBL" id="OXA41314.1"/>
    </source>
</evidence>
<gene>
    <name evidence="3" type="ORF">Fcan01_24109</name>
</gene>
<keyword evidence="3" id="KW-0430">Lectin</keyword>
<reference evidence="3 4" key="1">
    <citation type="submission" date="2015-12" db="EMBL/GenBank/DDBJ databases">
        <title>The genome of Folsomia candida.</title>
        <authorList>
            <person name="Faddeeva A."/>
            <person name="Derks M.F."/>
            <person name="Anvar Y."/>
            <person name="Smit S."/>
            <person name="Van Straalen N."/>
            <person name="Roelofs D."/>
        </authorList>
    </citation>
    <scope>NUCLEOTIDE SEQUENCE [LARGE SCALE GENOMIC DNA]</scope>
    <source>
        <strain evidence="3 4">VU population</strain>
        <tissue evidence="3">Whole body</tissue>
    </source>
</reference>
<dbReference type="EMBL" id="LNIX01000030">
    <property type="protein sequence ID" value="OXA41314.1"/>
    <property type="molecule type" value="Genomic_DNA"/>
</dbReference>
<keyword evidence="4" id="KW-1185">Reference proteome</keyword>
<evidence type="ECO:0000313" key="4">
    <source>
        <dbReference type="Proteomes" id="UP000198287"/>
    </source>
</evidence>
<dbReference type="PROSITE" id="PS50041">
    <property type="entry name" value="C_TYPE_LECTIN_2"/>
    <property type="match status" value="1"/>
</dbReference>
<protein>
    <submittedName>
        <fullName evidence="3">C-type lectin lectoxin-Lio2</fullName>
    </submittedName>
</protein>
<evidence type="ECO:0000259" key="2">
    <source>
        <dbReference type="PROSITE" id="PS50041"/>
    </source>
</evidence>
<dbReference type="InterPro" id="IPR016186">
    <property type="entry name" value="C-type_lectin-like/link_sf"/>
</dbReference>
<dbReference type="InterPro" id="IPR001304">
    <property type="entry name" value="C-type_lectin-like"/>
</dbReference>
<dbReference type="GO" id="GO:0030246">
    <property type="term" value="F:carbohydrate binding"/>
    <property type="evidence" value="ECO:0007669"/>
    <property type="project" value="UniProtKB-KW"/>
</dbReference>
<evidence type="ECO:0000256" key="1">
    <source>
        <dbReference type="SAM" id="SignalP"/>
    </source>
</evidence>
<dbReference type="AlphaFoldDB" id="A0A226D8Y2"/>
<keyword evidence="1" id="KW-0732">Signal</keyword>
<sequence>MSLSTKAVYFVTLLVLCHQFEPTAAVSCGDGWTPFENSKCLRFYDNFENKDVATLTCASIPTEPVNTASLLSIKSQPEQDFMNSWLFQELGVLNSIWLDGVRFNTTHFVWEDGDSMSFLNWDDGYPTNQTAENLCMEMSPKSGRREIGATDDGKWKDVPCSKRNLVVCEKKPMLTVPELQDIVFQLRDNPVPIGFIYVQLPLHPSPQTLWPNLIWRNVSDSYAGLFFRTEGGTAAAFGTVQDESSNRLTTVTHASTVNSTSSVTVPSSGYSEYLLTGHAASTNTHDDSIRFRNTGSETRPRNMAVRIWERL</sequence>
<feature type="domain" description="C-type lectin" evidence="2">
    <location>
        <begin position="36"/>
        <end position="169"/>
    </location>
</feature>
<dbReference type="SMART" id="SM00034">
    <property type="entry name" value="CLECT"/>
    <property type="match status" value="1"/>
</dbReference>
<feature type="chain" id="PRO_5012375399" evidence="1">
    <location>
        <begin position="26"/>
        <end position="311"/>
    </location>
</feature>
<name>A0A226D8Y2_FOLCA</name>
<dbReference type="CDD" id="cd00037">
    <property type="entry name" value="CLECT"/>
    <property type="match status" value="1"/>
</dbReference>
<proteinExistence type="predicted"/>
<dbReference type="SUPFAM" id="SSF56436">
    <property type="entry name" value="C-type lectin-like"/>
    <property type="match status" value="1"/>
</dbReference>